<dbReference type="AlphaFoldDB" id="A0A8C1ZRL9"/>
<organism evidence="3 4">
    <name type="scientific">Cyprinus carpio</name>
    <name type="common">Common carp</name>
    <dbReference type="NCBI Taxonomy" id="7962"/>
    <lineage>
        <taxon>Eukaryota</taxon>
        <taxon>Metazoa</taxon>
        <taxon>Chordata</taxon>
        <taxon>Craniata</taxon>
        <taxon>Vertebrata</taxon>
        <taxon>Euteleostomi</taxon>
        <taxon>Actinopterygii</taxon>
        <taxon>Neopterygii</taxon>
        <taxon>Teleostei</taxon>
        <taxon>Ostariophysi</taxon>
        <taxon>Cypriniformes</taxon>
        <taxon>Cyprinidae</taxon>
        <taxon>Cyprininae</taxon>
        <taxon>Cyprinus</taxon>
    </lineage>
</organism>
<dbReference type="Proteomes" id="UP000694700">
    <property type="component" value="Unplaced"/>
</dbReference>
<evidence type="ECO:0000256" key="1">
    <source>
        <dbReference type="SAM" id="MobiDB-lite"/>
    </source>
</evidence>
<sequence>MARLPHRCVMISVCLAGALLLLPLCLGVEDDQYNLDYESTGTPEYDYNSTIEFSFFINASSEDLEKFLMGRETETETKGEKETVGGGHEEKPTEPTIFDTDQVFLEQLLLHYIMYILMHYNMLNTKTTHMCHSQYSPEQCGLSFLRNKGLVSLR</sequence>
<feature type="region of interest" description="Disordered" evidence="1">
    <location>
        <begin position="72"/>
        <end position="92"/>
    </location>
</feature>
<feature type="chain" id="PRO_5034040743" evidence="2">
    <location>
        <begin position="28"/>
        <end position="154"/>
    </location>
</feature>
<reference evidence="3" key="1">
    <citation type="submission" date="2025-08" db="UniProtKB">
        <authorList>
            <consortium name="Ensembl"/>
        </authorList>
    </citation>
    <scope>IDENTIFICATION</scope>
</reference>
<gene>
    <name evidence="3" type="primary">si:ch211-191i18.2</name>
</gene>
<keyword evidence="2" id="KW-0732">Signal</keyword>
<evidence type="ECO:0000256" key="2">
    <source>
        <dbReference type="SAM" id="SignalP"/>
    </source>
</evidence>
<protein>
    <submittedName>
        <fullName evidence="3">Uncharacterized protein</fullName>
    </submittedName>
</protein>
<evidence type="ECO:0000313" key="3">
    <source>
        <dbReference type="Ensembl" id="ENSCCRP00015094380.1"/>
    </source>
</evidence>
<dbReference type="Ensembl" id="ENSCCRT00015097440.1">
    <property type="protein sequence ID" value="ENSCCRP00015094380.1"/>
    <property type="gene ID" value="ENSCCRG00015038062.1"/>
</dbReference>
<name>A0A8C1ZRL9_CYPCA</name>
<evidence type="ECO:0000313" key="4">
    <source>
        <dbReference type="Proteomes" id="UP000694700"/>
    </source>
</evidence>
<accession>A0A8C1ZRL9</accession>
<proteinExistence type="predicted"/>
<feature type="signal peptide" evidence="2">
    <location>
        <begin position="1"/>
        <end position="27"/>
    </location>
</feature>